<dbReference type="EMBL" id="FZOR01000078">
    <property type="protein sequence ID" value="SNT62797.1"/>
    <property type="molecule type" value="Genomic_DNA"/>
</dbReference>
<protein>
    <submittedName>
        <fullName evidence="1">Uncharacterized protein</fullName>
    </submittedName>
</protein>
<reference evidence="1 2" key="1">
    <citation type="submission" date="2017-06" db="EMBL/GenBank/DDBJ databases">
        <authorList>
            <person name="Kim H.J."/>
            <person name="Triplett B.A."/>
        </authorList>
    </citation>
    <scope>NUCLEOTIDE SEQUENCE [LARGE SCALE GENOMIC DNA]</scope>
    <source>
        <strain evidence="1 2">DSM 44715</strain>
    </source>
</reference>
<accession>A0A239P6V0</accession>
<keyword evidence="2" id="KW-1185">Reference proteome</keyword>
<evidence type="ECO:0000313" key="1">
    <source>
        <dbReference type="EMBL" id="SNT62797.1"/>
    </source>
</evidence>
<proteinExistence type="predicted"/>
<organism evidence="1 2">
    <name type="scientific">Actinomadura meyerae</name>
    <dbReference type="NCBI Taxonomy" id="240840"/>
    <lineage>
        <taxon>Bacteria</taxon>
        <taxon>Bacillati</taxon>
        <taxon>Actinomycetota</taxon>
        <taxon>Actinomycetes</taxon>
        <taxon>Streptosporangiales</taxon>
        <taxon>Thermomonosporaceae</taxon>
        <taxon>Actinomadura</taxon>
    </lineage>
</organism>
<gene>
    <name evidence="1" type="ORF">SAMN05443665_10784</name>
</gene>
<dbReference type="Proteomes" id="UP000198318">
    <property type="component" value="Unassembled WGS sequence"/>
</dbReference>
<evidence type="ECO:0000313" key="2">
    <source>
        <dbReference type="Proteomes" id="UP000198318"/>
    </source>
</evidence>
<dbReference type="AlphaFoldDB" id="A0A239P6V0"/>
<sequence>MVPVMGMAVGVGTAAVGSGEISHPQLGLTTLTRVTSLSDAELDALVEQALVDAYDELDQHAAFIACWKSM</sequence>
<name>A0A239P6V0_9ACTN</name>